<organism evidence="2 3">
    <name type="scientific">Ancylostoma ceylanicum</name>
    <dbReference type="NCBI Taxonomy" id="53326"/>
    <lineage>
        <taxon>Eukaryota</taxon>
        <taxon>Metazoa</taxon>
        <taxon>Ecdysozoa</taxon>
        <taxon>Nematoda</taxon>
        <taxon>Chromadorea</taxon>
        <taxon>Rhabditida</taxon>
        <taxon>Rhabditina</taxon>
        <taxon>Rhabditomorpha</taxon>
        <taxon>Strongyloidea</taxon>
        <taxon>Ancylostomatidae</taxon>
        <taxon>Ancylostomatinae</taxon>
        <taxon>Ancylostoma</taxon>
    </lineage>
</organism>
<accession>A0A016VZH7</accession>
<dbReference type="Proteomes" id="UP000024635">
    <property type="component" value="Unassembled WGS sequence"/>
</dbReference>
<proteinExistence type="predicted"/>
<reference evidence="3" key="1">
    <citation type="journal article" date="2015" name="Nat. Genet.">
        <title>The genome and transcriptome of the zoonotic hookworm Ancylostoma ceylanicum identify infection-specific gene families.</title>
        <authorList>
            <person name="Schwarz E.M."/>
            <person name="Hu Y."/>
            <person name="Antoshechkin I."/>
            <person name="Miller M.M."/>
            <person name="Sternberg P.W."/>
            <person name="Aroian R.V."/>
        </authorList>
    </citation>
    <scope>NUCLEOTIDE SEQUENCE</scope>
    <source>
        <strain evidence="3">HY135</strain>
    </source>
</reference>
<feature type="region of interest" description="Disordered" evidence="1">
    <location>
        <begin position="25"/>
        <end position="48"/>
    </location>
</feature>
<evidence type="ECO:0000313" key="2">
    <source>
        <dbReference type="EMBL" id="EYC32984.1"/>
    </source>
</evidence>
<evidence type="ECO:0000313" key="3">
    <source>
        <dbReference type="Proteomes" id="UP000024635"/>
    </source>
</evidence>
<gene>
    <name evidence="2" type="primary">Acey_s0002.g542</name>
    <name evidence="2" type="ORF">Y032_0002g542</name>
</gene>
<sequence length="74" mass="7967">MPFTSVLLMNGLSYYNLGVMLPQKKKKKGKRGGAVLDPTNPQTATSIGQSKSAGCLHVSHYSLLQNDPCSSGKW</sequence>
<protein>
    <submittedName>
        <fullName evidence="2">Uncharacterized protein</fullName>
    </submittedName>
</protein>
<keyword evidence="3" id="KW-1185">Reference proteome</keyword>
<name>A0A016VZH7_9BILA</name>
<feature type="compositionally biased region" description="Polar residues" evidence="1">
    <location>
        <begin position="39"/>
        <end position="48"/>
    </location>
</feature>
<dbReference type="EMBL" id="JARK01001338">
    <property type="protein sequence ID" value="EYC32984.1"/>
    <property type="molecule type" value="Genomic_DNA"/>
</dbReference>
<dbReference type="AlphaFoldDB" id="A0A016VZH7"/>
<comment type="caution">
    <text evidence="2">The sequence shown here is derived from an EMBL/GenBank/DDBJ whole genome shotgun (WGS) entry which is preliminary data.</text>
</comment>
<evidence type="ECO:0000256" key="1">
    <source>
        <dbReference type="SAM" id="MobiDB-lite"/>
    </source>
</evidence>